<evidence type="ECO:0000313" key="2">
    <source>
        <dbReference type="Proteomes" id="UP000789390"/>
    </source>
</evidence>
<accession>A0A8J2WA69</accession>
<evidence type="ECO:0000313" key="1">
    <source>
        <dbReference type="EMBL" id="CAH0099219.1"/>
    </source>
</evidence>
<organism evidence="1 2">
    <name type="scientific">Daphnia galeata</name>
    <dbReference type="NCBI Taxonomy" id="27404"/>
    <lineage>
        <taxon>Eukaryota</taxon>
        <taxon>Metazoa</taxon>
        <taxon>Ecdysozoa</taxon>
        <taxon>Arthropoda</taxon>
        <taxon>Crustacea</taxon>
        <taxon>Branchiopoda</taxon>
        <taxon>Diplostraca</taxon>
        <taxon>Cladocera</taxon>
        <taxon>Anomopoda</taxon>
        <taxon>Daphniidae</taxon>
        <taxon>Daphnia</taxon>
    </lineage>
</organism>
<keyword evidence="2" id="KW-1185">Reference proteome</keyword>
<dbReference type="OrthoDB" id="6345720at2759"/>
<name>A0A8J2WA69_9CRUS</name>
<dbReference type="AlphaFoldDB" id="A0A8J2WA69"/>
<proteinExistence type="predicted"/>
<comment type="caution">
    <text evidence="1">The sequence shown here is derived from an EMBL/GenBank/DDBJ whole genome shotgun (WGS) entry which is preliminary data.</text>
</comment>
<dbReference type="EMBL" id="CAKKLH010000014">
    <property type="protein sequence ID" value="CAH0099219.1"/>
    <property type="molecule type" value="Genomic_DNA"/>
</dbReference>
<dbReference type="Proteomes" id="UP000789390">
    <property type="component" value="Unassembled WGS sequence"/>
</dbReference>
<gene>
    <name evidence="1" type="ORF">DGAL_LOCUS1333</name>
</gene>
<dbReference type="InterPro" id="IPR026913">
    <property type="entry name" value="METTL24"/>
</dbReference>
<dbReference type="PANTHER" id="PTHR32026:SF10">
    <property type="entry name" value="METHYLTRANSFERASE-LIKE PROTEIN 24-RELATED"/>
    <property type="match status" value="1"/>
</dbReference>
<sequence>MMESVHGRMPISYLKYDMEDGNLRVIPDIVQSGGMLANIRQLALEVHVEPEGTIEDFRDMVEVLQAIEELGMVRFASNGIPSSHDWFQPLEYEGYLDYDIVWYNGDLISQKTNSEIPFLKYLINFRMIKTQVRRFLEVHREPNQPDVVISPYVTEKKPSGLTPIHPSQKVKLNSPKFRPLQAAGIFPRKNLSGAIPKSRLPVPVKSKSSKMQAKLKSAGRKGKSSIPVLANQHAILAPRIEALKKRERELLLELMKTRADRERVEKLHRKLLVETPTKMPTKTPINKCKRRSKSLVLDSPFDDGASPNIGNMSPLLLSVGHSRNPGFIYENYRKAFSFLQTPARSTFKQSIRPVKLENDSNDNVSCRLQSQLVHLFH</sequence>
<protein>
    <submittedName>
        <fullName evidence="1">Uncharacterized protein</fullName>
    </submittedName>
</protein>
<dbReference type="PANTHER" id="PTHR32026">
    <property type="entry name" value="METHYLTRANSFERASE-LIKE PROTEIN 24"/>
    <property type="match status" value="1"/>
</dbReference>
<reference evidence="1" key="1">
    <citation type="submission" date="2021-11" db="EMBL/GenBank/DDBJ databases">
        <authorList>
            <person name="Schell T."/>
        </authorList>
    </citation>
    <scope>NUCLEOTIDE SEQUENCE</scope>
    <source>
        <strain evidence="1">M5</strain>
    </source>
</reference>